<reference evidence="6 7" key="1">
    <citation type="journal article" date="2019" name="Nat. Plants">
        <title>Stout camphor tree genome fills gaps in understanding of flowering plant genome evolution.</title>
        <authorList>
            <person name="Chaw S.M."/>
            <person name="Liu Y.C."/>
            <person name="Wu Y.W."/>
            <person name="Wang H.Y."/>
            <person name="Lin C.I."/>
            <person name="Wu C.S."/>
            <person name="Ke H.M."/>
            <person name="Chang L.Y."/>
            <person name="Hsu C.Y."/>
            <person name="Yang H.T."/>
            <person name="Sudianto E."/>
            <person name="Hsu M.H."/>
            <person name="Wu K.P."/>
            <person name="Wang L.N."/>
            <person name="Leebens-Mack J.H."/>
            <person name="Tsai I.J."/>
        </authorList>
    </citation>
    <scope>NUCLEOTIDE SEQUENCE [LARGE SCALE GENOMIC DNA]</scope>
    <source>
        <strain evidence="7">cv. Chaw 1501</strain>
        <tissue evidence="6">Young leaves</tissue>
    </source>
</reference>
<evidence type="ECO:0000313" key="6">
    <source>
        <dbReference type="EMBL" id="RWR97783.1"/>
    </source>
</evidence>
<dbReference type="Proteomes" id="UP000283530">
    <property type="component" value="Unassembled WGS sequence"/>
</dbReference>
<evidence type="ECO:0000256" key="2">
    <source>
        <dbReference type="ARBA" id="ARBA00007638"/>
    </source>
</evidence>
<keyword evidence="4" id="KW-0150">Chloroplast</keyword>
<evidence type="ECO:0000313" key="7">
    <source>
        <dbReference type="Proteomes" id="UP000283530"/>
    </source>
</evidence>
<dbReference type="OrthoDB" id="1734578at2759"/>
<name>A0A3S3NEK2_9MAGN</name>
<gene>
    <name evidence="6" type="ORF">CKAN_02723900</name>
</gene>
<dbReference type="InterPro" id="IPR022546">
    <property type="entry name" value="Uncharacterised_Ycf68"/>
</dbReference>
<keyword evidence="5" id="KW-0934">Plastid</keyword>
<sequence length="127" mass="14231">MDSSMCSSAPDPGMWIIQGTLAWRTPPVRTGIQLSIHSWDPGGPGGPPWLLSSRESIHPLSVYGQLSLEHRFRFGLNGKMEHLTTHLHRPRTTRSPLSFWGDGGIVPFEPFFFMLFPRRSGESSSNQ</sequence>
<comment type="caution">
    <text evidence="6">The sequence shown here is derived from an EMBL/GenBank/DDBJ whole genome shotgun (WGS) entry which is preliminary data.</text>
</comment>
<dbReference type="AlphaFoldDB" id="A0A3S3NEK2"/>
<evidence type="ECO:0000256" key="5">
    <source>
        <dbReference type="ARBA" id="ARBA00022640"/>
    </source>
</evidence>
<dbReference type="PANTHER" id="PTHR34890">
    <property type="entry name" value="ORF16-LACZ FUSION PROTEIN-RELATED"/>
    <property type="match status" value="1"/>
</dbReference>
<evidence type="ECO:0000256" key="4">
    <source>
        <dbReference type="ARBA" id="ARBA00022528"/>
    </source>
</evidence>
<dbReference type="GO" id="GO:0009507">
    <property type="term" value="C:chloroplast"/>
    <property type="evidence" value="ECO:0007669"/>
    <property type="project" value="UniProtKB-SubCell"/>
</dbReference>
<comment type="subcellular location">
    <subcellularLocation>
        <location evidence="1">Plastid</location>
        <location evidence="1">Chloroplast</location>
    </subcellularLocation>
</comment>
<organism evidence="6 7">
    <name type="scientific">Cinnamomum micranthum f. kanehirae</name>
    <dbReference type="NCBI Taxonomy" id="337451"/>
    <lineage>
        <taxon>Eukaryota</taxon>
        <taxon>Viridiplantae</taxon>
        <taxon>Streptophyta</taxon>
        <taxon>Embryophyta</taxon>
        <taxon>Tracheophyta</taxon>
        <taxon>Spermatophyta</taxon>
        <taxon>Magnoliopsida</taxon>
        <taxon>Magnoliidae</taxon>
        <taxon>Laurales</taxon>
        <taxon>Lauraceae</taxon>
        <taxon>Cinnamomum</taxon>
    </lineage>
</organism>
<evidence type="ECO:0000256" key="3">
    <source>
        <dbReference type="ARBA" id="ARBA00021456"/>
    </source>
</evidence>
<evidence type="ECO:0000256" key="1">
    <source>
        <dbReference type="ARBA" id="ARBA00004229"/>
    </source>
</evidence>
<dbReference type="EMBL" id="QPKB01000048">
    <property type="protein sequence ID" value="RWR97783.1"/>
    <property type="molecule type" value="Genomic_DNA"/>
</dbReference>
<protein>
    <recommendedName>
        <fullName evidence="3">Uncharacterized protein ycf68</fullName>
    </recommendedName>
</protein>
<dbReference type="Pfam" id="PF10839">
    <property type="entry name" value="DUF2647"/>
    <property type="match status" value="1"/>
</dbReference>
<keyword evidence="7" id="KW-1185">Reference proteome</keyword>
<accession>A0A3S3NEK2</accession>
<proteinExistence type="inferred from homology"/>
<comment type="similarity">
    <text evidence="2">Belongs to the ycf68 family.</text>
</comment>